<dbReference type="PANTHER" id="PTHR30432:SF1">
    <property type="entry name" value="DNA-BINDING TRANSCRIPTIONAL DUAL REGULATOR MODE"/>
    <property type="match status" value="1"/>
</dbReference>
<dbReference type="RefSeq" id="WP_308728061.1">
    <property type="nucleotide sequence ID" value="NZ_JAJEQF010000012.1"/>
</dbReference>
<dbReference type="SUPFAM" id="SSF46785">
    <property type="entry name" value="Winged helix' DNA-binding domain"/>
    <property type="match status" value="1"/>
</dbReference>
<sequence>MKAVTRITFCDDNDEKFFGEGPCCLLHAIEETGSLRSAAISMGLAYTKALRIIKNAEAALGFPLTTRCVGGKSGGGSTLTPQGKEWLTKYETYRDACVHANRKLYLEIFSDKR</sequence>
<dbReference type="InterPro" id="IPR036388">
    <property type="entry name" value="WH-like_DNA-bd_sf"/>
</dbReference>
<gene>
    <name evidence="2" type="ORF">LKD45_06515</name>
</gene>
<feature type="domain" description="HTH lysR-type" evidence="1">
    <location>
        <begin position="26"/>
        <end position="84"/>
    </location>
</feature>
<dbReference type="InterPro" id="IPR051815">
    <property type="entry name" value="Molybdate_resp_trans_reg"/>
</dbReference>
<evidence type="ECO:0000313" key="2">
    <source>
        <dbReference type="EMBL" id="MCC2167350.1"/>
    </source>
</evidence>
<dbReference type="InterPro" id="IPR036390">
    <property type="entry name" value="WH_DNA-bd_sf"/>
</dbReference>
<dbReference type="GO" id="GO:0003700">
    <property type="term" value="F:DNA-binding transcription factor activity"/>
    <property type="evidence" value="ECO:0007669"/>
    <property type="project" value="InterPro"/>
</dbReference>
<dbReference type="PANTHER" id="PTHR30432">
    <property type="entry name" value="TRANSCRIPTIONAL REGULATOR MODE"/>
    <property type="match status" value="1"/>
</dbReference>
<accession>A0AAE3AV29</accession>
<dbReference type="Proteomes" id="UP001199355">
    <property type="component" value="Unassembled WGS sequence"/>
</dbReference>
<evidence type="ECO:0000313" key="3">
    <source>
        <dbReference type="Proteomes" id="UP001199355"/>
    </source>
</evidence>
<proteinExistence type="predicted"/>
<dbReference type="EMBL" id="JAJEQF010000012">
    <property type="protein sequence ID" value="MCC2167350.1"/>
    <property type="molecule type" value="Genomic_DNA"/>
</dbReference>
<dbReference type="Pfam" id="PF00126">
    <property type="entry name" value="HTH_1"/>
    <property type="match status" value="1"/>
</dbReference>
<evidence type="ECO:0000259" key="1">
    <source>
        <dbReference type="Pfam" id="PF00126"/>
    </source>
</evidence>
<organism evidence="2 3">
    <name type="scientific">Gallintestinimicrobium propionicum</name>
    <dbReference type="NCBI Taxonomy" id="2981770"/>
    <lineage>
        <taxon>Bacteria</taxon>
        <taxon>Bacillati</taxon>
        <taxon>Bacillota</taxon>
        <taxon>Clostridia</taxon>
        <taxon>Lachnospirales</taxon>
        <taxon>Lachnospiraceae</taxon>
        <taxon>Gallintestinimicrobium</taxon>
    </lineage>
</organism>
<dbReference type="Gene3D" id="1.10.10.10">
    <property type="entry name" value="Winged helix-like DNA-binding domain superfamily/Winged helix DNA-binding domain"/>
    <property type="match status" value="1"/>
</dbReference>
<comment type="caution">
    <text evidence="2">The sequence shown here is derived from an EMBL/GenBank/DDBJ whole genome shotgun (WGS) entry which is preliminary data.</text>
</comment>
<protein>
    <submittedName>
        <fullName evidence="2">LysR family transcriptional regulator</fullName>
    </submittedName>
</protein>
<keyword evidence="3" id="KW-1185">Reference proteome</keyword>
<name>A0AAE3AV29_9FIRM</name>
<dbReference type="AlphaFoldDB" id="A0AAE3AV29"/>
<reference evidence="2 3" key="1">
    <citation type="submission" date="2021-10" db="EMBL/GenBank/DDBJ databases">
        <title>Anaerobic single-cell dispensing facilitates the cultivation of human gut bacteria.</title>
        <authorList>
            <person name="Afrizal A."/>
        </authorList>
    </citation>
    <scope>NUCLEOTIDE SEQUENCE [LARGE SCALE GENOMIC DNA]</scope>
    <source>
        <strain evidence="2 3">CLA-AA-H244</strain>
    </source>
</reference>
<dbReference type="InterPro" id="IPR000847">
    <property type="entry name" value="LysR_HTH_N"/>
</dbReference>